<keyword evidence="4" id="KW-1185">Reference proteome</keyword>
<dbReference type="InterPro" id="IPR003961">
    <property type="entry name" value="FN3_dom"/>
</dbReference>
<evidence type="ECO:0000313" key="4">
    <source>
        <dbReference type="Proteomes" id="UP001198983"/>
    </source>
</evidence>
<keyword evidence="1" id="KW-0732">Signal</keyword>
<feature type="signal peptide" evidence="1">
    <location>
        <begin position="1"/>
        <end position="28"/>
    </location>
</feature>
<organism evidence="3 4">
    <name type="scientific">Terrisporobacter hibernicus</name>
    <dbReference type="NCBI Taxonomy" id="2813371"/>
    <lineage>
        <taxon>Bacteria</taxon>
        <taxon>Bacillati</taxon>
        <taxon>Bacillota</taxon>
        <taxon>Clostridia</taxon>
        <taxon>Peptostreptococcales</taxon>
        <taxon>Peptostreptococcaceae</taxon>
        <taxon>Terrisporobacter</taxon>
    </lineage>
</organism>
<evidence type="ECO:0000259" key="2">
    <source>
        <dbReference type="PROSITE" id="PS50853"/>
    </source>
</evidence>
<dbReference type="CDD" id="cd00063">
    <property type="entry name" value="FN3"/>
    <property type="match status" value="1"/>
</dbReference>
<dbReference type="RefSeq" id="WP_228415971.1">
    <property type="nucleotide sequence ID" value="NZ_CP081135.1"/>
</dbReference>
<dbReference type="PANTHER" id="PTHR47135:SF1">
    <property type="entry name" value="FIBRONECTIN TYPE III DOMAIN-CONTAINING PROTEIN 7"/>
    <property type="match status" value="1"/>
</dbReference>
<dbReference type="Pfam" id="PF00041">
    <property type="entry name" value="fn3"/>
    <property type="match status" value="1"/>
</dbReference>
<dbReference type="EMBL" id="CP081135">
    <property type="protein sequence ID" value="UEL47597.1"/>
    <property type="molecule type" value="Genomic_DNA"/>
</dbReference>
<dbReference type="PROSITE" id="PS50853">
    <property type="entry name" value="FN3"/>
    <property type="match status" value="1"/>
</dbReference>
<dbReference type="Proteomes" id="UP001198983">
    <property type="component" value="Chromosome"/>
</dbReference>
<sequence>MKFKKLASIVLSGVLIVSNIMLPSTTFANEISSNVEVNNVNESLSTPTIRLSANTVWFYWNKIENAMGYKVFRSTSEYGEYEEVAEVENLGDDSIESTRYIMSDLPKEQTFYFKIKAYNVLPSNEIIYSDYSNVISVKHTLFAPNHVTVCPINGSCNKVTWDKSYGAEGYKIFRSTNKYNGYELIGTVKYIGENTQTFEDTNVVANQIYYYKIASYVIVDGVEVLSDLTGRVEILTKLQTPTITVTNLKNTNTIKWDEVHDASGYKILYSNADGGYVELADIKNGDTLSYTHKGLEYGKTYYYKVKAYNSENNSIESKSSYATAKLTLTSTKAKATPNTYSSNKITWNKVSEADGYEVYKATSKTGTYSKVKTTSSLSYINTSLTTGKTYYYKVRTYRVVNGKKIYSSYSNTVSAKPVLKTPNVTLKAGSKKITIKWIKINGAKGYKIYRSTSKNGKYSLIKTTTSSSYTNSKLKKGGRYYYKVRAYRIVNGKTIYGNYSPIKNTKAM</sequence>
<dbReference type="KEGG" id="tem:JW646_18560"/>
<evidence type="ECO:0000313" key="3">
    <source>
        <dbReference type="EMBL" id="UEL47597.1"/>
    </source>
</evidence>
<reference evidence="3 4" key="1">
    <citation type="journal article" date="2023" name="Int. J. Syst. Evol. Microbiol.">
        <title>Terrisporobacter hibernicus sp. nov., isolated from bovine faeces in Northern Ireland.</title>
        <authorList>
            <person name="Mitchell M."/>
            <person name="Nguyen S.V."/>
            <person name="Connor M."/>
            <person name="Fairley D.J."/>
            <person name="Donoghue O."/>
            <person name="Marshall H."/>
            <person name="Koolman L."/>
            <person name="McMullan G."/>
            <person name="Schaffer K.E."/>
            <person name="McGrath J.W."/>
            <person name="Fanning S."/>
        </authorList>
    </citation>
    <scope>NUCLEOTIDE SEQUENCE [LARGE SCALE GENOMIC DNA]</scope>
    <source>
        <strain evidence="3 4">MCA3</strain>
    </source>
</reference>
<dbReference type="SMART" id="SM00060">
    <property type="entry name" value="FN3"/>
    <property type="match status" value="5"/>
</dbReference>
<accession>A0AAX2ZEA7</accession>
<dbReference type="PANTHER" id="PTHR47135">
    <property type="entry name" value="FIBRONECTIN TYPE III DOMAIN-CONTAINING PROTEIN 7"/>
    <property type="match status" value="1"/>
</dbReference>
<dbReference type="SUPFAM" id="SSF49265">
    <property type="entry name" value="Fibronectin type III"/>
    <property type="match status" value="3"/>
</dbReference>
<dbReference type="InterPro" id="IPR036116">
    <property type="entry name" value="FN3_sf"/>
</dbReference>
<evidence type="ECO:0000256" key="1">
    <source>
        <dbReference type="SAM" id="SignalP"/>
    </source>
</evidence>
<dbReference type="Gene3D" id="2.60.40.10">
    <property type="entry name" value="Immunoglobulins"/>
    <property type="match status" value="5"/>
</dbReference>
<name>A0AAX2ZEA7_9FIRM</name>
<feature type="domain" description="Fibronectin type-III" evidence="2">
    <location>
        <begin position="237"/>
        <end position="327"/>
    </location>
</feature>
<proteinExistence type="predicted"/>
<gene>
    <name evidence="3" type="ORF">JW646_18560</name>
</gene>
<dbReference type="AlphaFoldDB" id="A0AAX2ZEA7"/>
<protein>
    <recommendedName>
        <fullName evidence="2">Fibronectin type-III domain-containing protein</fullName>
    </recommendedName>
</protein>
<feature type="chain" id="PRO_5043724296" description="Fibronectin type-III domain-containing protein" evidence="1">
    <location>
        <begin position="29"/>
        <end position="508"/>
    </location>
</feature>
<dbReference type="InterPro" id="IPR013783">
    <property type="entry name" value="Ig-like_fold"/>
</dbReference>